<dbReference type="Pfam" id="PF17782">
    <property type="entry name" value="WHD_DprA"/>
    <property type="match status" value="1"/>
</dbReference>
<protein>
    <submittedName>
        <fullName evidence="4">DNA-processing protein DprA</fullName>
    </submittedName>
</protein>
<gene>
    <name evidence="4" type="primary">dprA</name>
    <name evidence="4" type="ORF">ABXR19_11570</name>
</gene>
<dbReference type="PANTHER" id="PTHR43022">
    <property type="entry name" value="PROTEIN SMF"/>
    <property type="match status" value="1"/>
</dbReference>
<dbReference type="Gene3D" id="3.40.50.450">
    <property type="match status" value="1"/>
</dbReference>
<accession>A0ABV2TLN8</accession>
<comment type="caution">
    <text evidence="4">The sequence shown here is derived from an EMBL/GenBank/DDBJ whole genome shotgun (WGS) entry which is preliminary data.</text>
</comment>
<dbReference type="InterPro" id="IPR041614">
    <property type="entry name" value="DprA_WH"/>
</dbReference>
<proteinExistence type="inferred from homology"/>
<dbReference type="Gene3D" id="1.10.10.10">
    <property type="entry name" value="Winged helix-like DNA-binding domain superfamily/Winged helix DNA-binding domain"/>
    <property type="match status" value="1"/>
</dbReference>
<evidence type="ECO:0000313" key="4">
    <source>
        <dbReference type="EMBL" id="MET7014829.1"/>
    </source>
</evidence>
<dbReference type="InterPro" id="IPR057666">
    <property type="entry name" value="DrpA_SLOG"/>
</dbReference>
<evidence type="ECO:0000259" key="2">
    <source>
        <dbReference type="Pfam" id="PF02481"/>
    </source>
</evidence>
<feature type="domain" description="Smf/DprA SLOG" evidence="2">
    <location>
        <begin position="78"/>
        <end position="286"/>
    </location>
</feature>
<dbReference type="Pfam" id="PF02481">
    <property type="entry name" value="DNA_processg_A"/>
    <property type="match status" value="1"/>
</dbReference>
<dbReference type="SUPFAM" id="SSF47781">
    <property type="entry name" value="RuvA domain 2-like"/>
    <property type="match status" value="1"/>
</dbReference>
<name>A0ABV2TLN8_9RHOO</name>
<dbReference type="InterPro" id="IPR003488">
    <property type="entry name" value="DprA"/>
</dbReference>
<feature type="domain" description="DprA winged helix" evidence="3">
    <location>
        <begin position="312"/>
        <end position="358"/>
    </location>
</feature>
<dbReference type="Proteomes" id="UP001549691">
    <property type="component" value="Unassembled WGS sequence"/>
</dbReference>
<evidence type="ECO:0000256" key="1">
    <source>
        <dbReference type="ARBA" id="ARBA00006525"/>
    </source>
</evidence>
<dbReference type="PANTHER" id="PTHR43022:SF1">
    <property type="entry name" value="PROTEIN SMF"/>
    <property type="match status" value="1"/>
</dbReference>
<evidence type="ECO:0000259" key="3">
    <source>
        <dbReference type="Pfam" id="PF17782"/>
    </source>
</evidence>
<organism evidence="4 5">
    <name type="scientific">Uliginosibacterium flavum</name>
    <dbReference type="NCBI Taxonomy" id="1396831"/>
    <lineage>
        <taxon>Bacteria</taxon>
        <taxon>Pseudomonadati</taxon>
        <taxon>Pseudomonadota</taxon>
        <taxon>Betaproteobacteria</taxon>
        <taxon>Rhodocyclales</taxon>
        <taxon>Zoogloeaceae</taxon>
        <taxon>Uliginosibacterium</taxon>
    </lineage>
</organism>
<sequence>MSADLHYWLRLCLVPGVGPERQRELLASFGLPERIFSVGQFALAQVIGERLAETLKKHDNVAQIEAALAWAGESGNAILSLADAAYPQALLQIPDPPTLIYVKGRVALLNAPSLAIVGARTATPQGEANAEAFAQALSQAGLTIISGLALGVDAAAHRGALKGASGTIAVVGTGADRIYPARNAKLAREIAEHGVILSEFPLGTPPAAYNFPRRNRIISGLARGVLVVEAAVDSGSLITARMAAEQDRDVFAIPGSIHSPLSRGCHKLIKQGAKLVESAEDVLEELRWARPSSMPAVTALAGADLQPMGEDADFLAKMGFDPITPDTLVARAGLTPEALFAILTVLELDGRIARLPGGRFQRIN</sequence>
<dbReference type="NCBIfam" id="TIGR00732">
    <property type="entry name" value="dprA"/>
    <property type="match status" value="1"/>
</dbReference>
<evidence type="ECO:0000313" key="5">
    <source>
        <dbReference type="Proteomes" id="UP001549691"/>
    </source>
</evidence>
<dbReference type="InterPro" id="IPR036388">
    <property type="entry name" value="WH-like_DNA-bd_sf"/>
</dbReference>
<comment type="similarity">
    <text evidence="1">Belongs to the DprA/Smf family.</text>
</comment>
<dbReference type="InterPro" id="IPR010994">
    <property type="entry name" value="RuvA_2-like"/>
</dbReference>
<keyword evidence="5" id="KW-1185">Reference proteome</keyword>
<reference evidence="4 5" key="1">
    <citation type="submission" date="2024-07" db="EMBL/GenBank/DDBJ databases">
        <title>Uliginosibacterium flavum JJ3220;KACC:17644.</title>
        <authorList>
            <person name="Kim M.K."/>
        </authorList>
    </citation>
    <scope>NUCLEOTIDE SEQUENCE [LARGE SCALE GENOMIC DNA]</scope>
    <source>
        <strain evidence="4 5">KACC:17644</strain>
    </source>
</reference>
<dbReference type="SUPFAM" id="SSF102405">
    <property type="entry name" value="MCP/YpsA-like"/>
    <property type="match status" value="1"/>
</dbReference>
<dbReference type="EMBL" id="JBEWZI010000011">
    <property type="protein sequence ID" value="MET7014829.1"/>
    <property type="molecule type" value="Genomic_DNA"/>
</dbReference>